<reference evidence="4" key="1">
    <citation type="submission" date="2016-10" db="EMBL/GenBank/DDBJ databases">
        <authorList>
            <person name="Varghese N."/>
            <person name="Submissions S."/>
        </authorList>
    </citation>
    <scope>NUCLEOTIDE SEQUENCE [LARGE SCALE GENOMIC DNA]</scope>
    <source>
        <strain evidence="4">Jip14</strain>
    </source>
</reference>
<name>A0A1H7UT34_9SPHI</name>
<evidence type="ECO:0000313" key="3">
    <source>
        <dbReference type="EMBL" id="SEL99835.1"/>
    </source>
</evidence>
<dbReference type="Proteomes" id="UP000198916">
    <property type="component" value="Unassembled WGS sequence"/>
</dbReference>
<keyword evidence="4" id="KW-1185">Reference proteome</keyword>
<dbReference type="GO" id="GO:0004803">
    <property type="term" value="F:transposase activity"/>
    <property type="evidence" value="ECO:0007669"/>
    <property type="project" value="InterPro"/>
</dbReference>
<dbReference type="PANTHER" id="PTHR33055">
    <property type="entry name" value="TRANSPOSASE FOR INSERTION SEQUENCE ELEMENT IS1111A"/>
    <property type="match status" value="1"/>
</dbReference>
<evidence type="ECO:0000313" key="4">
    <source>
        <dbReference type="Proteomes" id="UP000198916"/>
    </source>
</evidence>
<feature type="domain" description="Transposase IS110-like N-terminal" evidence="1">
    <location>
        <begin position="5"/>
        <end position="147"/>
    </location>
</feature>
<feature type="domain" description="Transposase IS116/IS110/IS902 C-terminal" evidence="2">
    <location>
        <begin position="248"/>
        <end position="325"/>
    </location>
</feature>
<dbReference type="GO" id="GO:0006313">
    <property type="term" value="P:DNA transposition"/>
    <property type="evidence" value="ECO:0007669"/>
    <property type="project" value="InterPro"/>
</dbReference>
<dbReference type="InterPro" id="IPR002525">
    <property type="entry name" value="Transp_IS110-like_N"/>
</dbReference>
<dbReference type="Pfam" id="PF01548">
    <property type="entry name" value="DEDD_Tnp_IS110"/>
    <property type="match status" value="1"/>
</dbReference>
<accession>A0A1H7UT34</accession>
<dbReference type="PANTHER" id="PTHR33055:SF13">
    <property type="entry name" value="TRANSPOSASE"/>
    <property type="match status" value="1"/>
</dbReference>
<proteinExistence type="predicted"/>
<dbReference type="OrthoDB" id="9815354at2"/>
<dbReference type="AlphaFoldDB" id="A0A1H7UT34"/>
<evidence type="ECO:0000259" key="2">
    <source>
        <dbReference type="Pfam" id="PF02371"/>
    </source>
</evidence>
<dbReference type="Pfam" id="PF02371">
    <property type="entry name" value="Transposase_20"/>
    <property type="match status" value="1"/>
</dbReference>
<organism evidence="3 4">
    <name type="scientific">Parapedobacter koreensis</name>
    <dbReference type="NCBI Taxonomy" id="332977"/>
    <lineage>
        <taxon>Bacteria</taxon>
        <taxon>Pseudomonadati</taxon>
        <taxon>Bacteroidota</taxon>
        <taxon>Sphingobacteriia</taxon>
        <taxon>Sphingobacteriales</taxon>
        <taxon>Sphingobacteriaceae</taxon>
        <taxon>Parapedobacter</taxon>
    </lineage>
</organism>
<dbReference type="EMBL" id="FNZR01000025">
    <property type="protein sequence ID" value="SEL99835.1"/>
    <property type="molecule type" value="Genomic_DNA"/>
</dbReference>
<gene>
    <name evidence="3" type="ORF">SAMN05421740_1251</name>
</gene>
<dbReference type="InterPro" id="IPR047650">
    <property type="entry name" value="Transpos_IS110"/>
</dbReference>
<protein>
    <submittedName>
        <fullName evidence="3">Transposase</fullName>
    </submittedName>
</protein>
<evidence type="ECO:0000259" key="1">
    <source>
        <dbReference type="Pfam" id="PF01548"/>
    </source>
</evidence>
<sequence length="372" mass="42228">MGSFCGLDVHKDSVFMCILTESGEKIEEVFGTLTPDLERLRDRLVEHHVGHIAMESTSIYWVPIWRILDTDFDVKLVNPYFVRQLPGRKTDVKDAQWIATVLQKGLIKGSFVPENAIQELRQYNRRITYLNRNLQRADQCIDLILQRCNIRISNYVSDVGGKSMRKVVKAISQGQTDPEVLVTLVHTRTKNKHGIQTIKDALTGVLSPTDIDVLAMALEEAGFYEQQLTACQQKLVELCGNYYSEELDLLQTVPGIKEQSAASIISEVGTDMEYFQKASNLVGWAGLRPRNDQSAGKIKGRKTLHGNKYLRIMLVQCAWGACRTKNSPFYLRFNLLKKRMNHNKALIANARKMLVVIWNILAKKQAYMPIAA</sequence>
<dbReference type="GO" id="GO:0003677">
    <property type="term" value="F:DNA binding"/>
    <property type="evidence" value="ECO:0007669"/>
    <property type="project" value="InterPro"/>
</dbReference>
<dbReference type="InterPro" id="IPR003346">
    <property type="entry name" value="Transposase_20"/>
</dbReference>
<dbReference type="RefSeq" id="WP_090609498.1">
    <property type="nucleotide sequence ID" value="NZ_FNZR01000025.1"/>
</dbReference>
<dbReference type="NCBIfam" id="NF033542">
    <property type="entry name" value="transpos_IS110"/>
    <property type="match status" value="1"/>
</dbReference>